<proteinExistence type="predicted"/>
<dbReference type="Proteomes" id="UP000016412">
    <property type="component" value="Unassembled WGS sequence"/>
</dbReference>
<keyword evidence="3" id="KW-0804">Transcription</keyword>
<gene>
    <name evidence="6" type="ORF">HMPREF0860_1526</name>
    <name evidence="5" type="ORF">HMPREF1325_2496</name>
</gene>
<reference evidence="7 8" key="1">
    <citation type="submission" date="2013-08" db="EMBL/GenBank/DDBJ databases">
        <authorList>
            <person name="Durkin A.S."/>
            <person name="Haft D.R."/>
            <person name="McCorrison J."/>
            <person name="Torralba M."/>
            <person name="Gillis M."/>
            <person name="Haft D.H."/>
            <person name="Methe B."/>
            <person name="Sutton G."/>
            <person name="Nelson K.E."/>
        </authorList>
    </citation>
    <scope>NUCLEOTIDE SEQUENCE [LARGE SCALE GENOMIC DNA]</scope>
    <source>
        <strain evidence="6 8">ATCC 35536</strain>
        <strain evidence="5 7">VPI DR56BR1116</strain>
    </source>
</reference>
<keyword evidence="1" id="KW-0805">Transcription regulation</keyword>
<dbReference type="PROSITE" id="PS50995">
    <property type="entry name" value="HTH_MARR_2"/>
    <property type="match status" value="1"/>
</dbReference>
<dbReference type="InterPro" id="IPR036388">
    <property type="entry name" value="WH-like_DNA-bd_sf"/>
</dbReference>
<evidence type="ECO:0000256" key="3">
    <source>
        <dbReference type="ARBA" id="ARBA00023163"/>
    </source>
</evidence>
<dbReference type="eggNOG" id="COG1846">
    <property type="taxonomic scope" value="Bacteria"/>
</dbReference>
<evidence type="ECO:0000313" key="6">
    <source>
        <dbReference type="EMBL" id="ERK04089.1"/>
    </source>
</evidence>
<dbReference type="STRING" id="1125725.HMPREF1325_2496"/>
<dbReference type="RefSeq" id="WP_021330796.1">
    <property type="nucleotide sequence ID" value="NZ_AUZJ01000043.1"/>
</dbReference>
<evidence type="ECO:0000313" key="8">
    <source>
        <dbReference type="Proteomes" id="UP000016646"/>
    </source>
</evidence>
<dbReference type="PRINTS" id="PR00598">
    <property type="entry name" value="HTHMARR"/>
</dbReference>
<feature type="domain" description="HTH marR-type" evidence="4">
    <location>
        <begin position="2"/>
        <end position="140"/>
    </location>
</feature>
<dbReference type="EMBL" id="AVQI01000028">
    <property type="protein sequence ID" value="ERK04089.1"/>
    <property type="molecule type" value="Genomic_DNA"/>
</dbReference>
<evidence type="ECO:0000313" key="7">
    <source>
        <dbReference type="Proteomes" id="UP000016412"/>
    </source>
</evidence>
<dbReference type="Gene3D" id="1.10.10.10">
    <property type="entry name" value="Winged helix-like DNA-binding domain superfamily/Winged helix DNA-binding domain"/>
    <property type="match status" value="1"/>
</dbReference>
<dbReference type="SUPFAM" id="SSF46785">
    <property type="entry name" value="Winged helix' DNA-binding domain"/>
    <property type="match status" value="1"/>
</dbReference>
<name>U2MY14_TRESO</name>
<dbReference type="Proteomes" id="UP000016646">
    <property type="component" value="Unassembled WGS sequence"/>
</dbReference>
<keyword evidence="8" id="KW-1185">Reference proteome</keyword>
<organism evidence="5 7">
    <name type="scientific">Treponema socranskii subsp. socranskii VPI DR56BR1116 = ATCC 35536</name>
    <dbReference type="NCBI Taxonomy" id="1125725"/>
    <lineage>
        <taxon>Bacteria</taxon>
        <taxon>Pseudomonadati</taxon>
        <taxon>Spirochaetota</taxon>
        <taxon>Spirochaetia</taxon>
        <taxon>Spirochaetales</taxon>
        <taxon>Treponemataceae</taxon>
        <taxon>Treponema</taxon>
    </lineage>
</organism>
<dbReference type="InterPro" id="IPR036390">
    <property type="entry name" value="WH_DNA-bd_sf"/>
</dbReference>
<sequence length="144" mass="16387">MQTDIRQSMSLVSRIHSAAADFLIKRLAEKGLPDFASSHGFILFQLAAKDTLTMKELAEKINRDKSTATVLVRKLERDGFVKTFSTPDDARRKLVSLTRKGMRYNDVTTELANDLLKIFYKGFSETEKKNAFAYLSRIAENFSQ</sequence>
<keyword evidence="2" id="KW-0238">DNA-binding</keyword>
<dbReference type="AlphaFoldDB" id="U2MY14"/>
<dbReference type="PANTHER" id="PTHR42756:SF1">
    <property type="entry name" value="TRANSCRIPTIONAL REPRESSOR OF EMRAB OPERON"/>
    <property type="match status" value="1"/>
</dbReference>
<evidence type="ECO:0000259" key="4">
    <source>
        <dbReference type="PROSITE" id="PS50995"/>
    </source>
</evidence>
<accession>U2MY14</accession>
<comment type="caution">
    <text evidence="5">The sequence shown here is derived from an EMBL/GenBank/DDBJ whole genome shotgun (WGS) entry which is preliminary data.</text>
</comment>
<evidence type="ECO:0000313" key="5">
    <source>
        <dbReference type="EMBL" id="ERF60398.1"/>
    </source>
</evidence>
<protein>
    <submittedName>
        <fullName evidence="5">MarR family protein</fullName>
    </submittedName>
</protein>
<evidence type="ECO:0000256" key="1">
    <source>
        <dbReference type="ARBA" id="ARBA00023015"/>
    </source>
</evidence>
<evidence type="ECO:0000256" key="2">
    <source>
        <dbReference type="ARBA" id="ARBA00023125"/>
    </source>
</evidence>
<dbReference type="SMART" id="SM00347">
    <property type="entry name" value="HTH_MARR"/>
    <property type="match status" value="1"/>
</dbReference>
<dbReference type="GO" id="GO:0003700">
    <property type="term" value="F:DNA-binding transcription factor activity"/>
    <property type="evidence" value="ECO:0007669"/>
    <property type="project" value="InterPro"/>
</dbReference>
<dbReference type="Pfam" id="PF01047">
    <property type="entry name" value="MarR"/>
    <property type="match status" value="1"/>
</dbReference>
<dbReference type="PANTHER" id="PTHR42756">
    <property type="entry name" value="TRANSCRIPTIONAL REGULATOR, MARR"/>
    <property type="match status" value="1"/>
</dbReference>
<dbReference type="PATRIC" id="fig|1125725.3.peg.1672"/>
<dbReference type="InterPro" id="IPR000835">
    <property type="entry name" value="HTH_MarR-typ"/>
</dbReference>
<dbReference type="GO" id="GO:0003677">
    <property type="term" value="F:DNA binding"/>
    <property type="evidence" value="ECO:0007669"/>
    <property type="project" value="UniProtKB-KW"/>
</dbReference>
<dbReference type="EMBL" id="AUZJ01000043">
    <property type="protein sequence ID" value="ERF60398.1"/>
    <property type="molecule type" value="Genomic_DNA"/>
</dbReference>